<proteinExistence type="inferred from homology"/>
<gene>
    <name evidence="10" type="ORF">KACHI17_13550</name>
</gene>
<dbReference type="AlphaFoldDB" id="A0AAT9GIJ1"/>
<feature type="transmembrane region" description="Helical" evidence="7">
    <location>
        <begin position="30"/>
        <end position="52"/>
    </location>
</feature>
<evidence type="ECO:0000256" key="7">
    <source>
        <dbReference type="SAM" id="Phobius"/>
    </source>
</evidence>
<feature type="transmembrane region" description="Helical" evidence="7">
    <location>
        <begin position="64"/>
        <end position="82"/>
    </location>
</feature>
<accession>A0AAT9GIJ1</accession>
<evidence type="ECO:0000256" key="1">
    <source>
        <dbReference type="ARBA" id="ARBA00004141"/>
    </source>
</evidence>
<keyword evidence="3" id="KW-0813">Transport</keyword>
<evidence type="ECO:0000256" key="2">
    <source>
        <dbReference type="ARBA" id="ARBA00008114"/>
    </source>
</evidence>
<dbReference type="GO" id="GO:0005886">
    <property type="term" value="C:plasma membrane"/>
    <property type="evidence" value="ECO:0007669"/>
    <property type="project" value="TreeGrafter"/>
</dbReference>
<evidence type="ECO:0000313" key="10">
    <source>
        <dbReference type="EMBL" id="BFG70474.1"/>
    </source>
</evidence>
<keyword evidence="6 7" id="KW-0472">Membrane</keyword>
<protein>
    <submittedName>
        <fullName evidence="10">Cation diffusion facilitator family transporter</fullName>
    </submittedName>
</protein>
<dbReference type="Gene3D" id="3.30.70.1350">
    <property type="entry name" value="Cation efflux protein, cytoplasmic domain"/>
    <property type="match status" value="1"/>
</dbReference>
<dbReference type="NCBIfam" id="TIGR01297">
    <property type="entry name" value="CDF"/>
    <property type="match status" value="1"/>
</dbReference>
<dbReference type="GO" id="GO:0015086">
    <property type="term" value="F:cadmium ion transmembrane transporter activity"/>
    <property type="evidence" value="ECO:0007669"/>
    <property type="project" value="TreeGrafter"/>
</dbReference>
<evidence type="ECO:0000256" key="3">
    <source>
        <dbReference type="ARBA" id="ARBA00022448"/>
    </source>
</evidence>
<dbReference type="InterPro" id="IPR027470">
    <property type="entry name" value="Cation_efflux_CTD"/>
</dbReference>
<dbReference type="GO" id="GO:0006882">
    <property type="term" value="P:intracellular zinc ion homeostasis"/>
    <property type="evidence" value="ECO:0007669"/>
    <property type="project" value="TreeGrafter"/>
</dbReference>
<evidence type="ECO:0000259" key="9">
    <source>
        <dbReference type="Pfam" id="PF16916"/>
    </source>
</evidence>
<dbReference type="GO" id="GO:0015341">
    <property type="term" value="F:zinc efflux antiporter activity"/>
    <property type="evidence" value="ECO:0007669"/>
    <property type="project" value="TreeGrafter"/>
</dbReference>
<evidence type="ECO:0000259" key="8">
    <source>
        <dbReference type="Pfam" id="PF01545"/>
    </source>
</evidence>
<sequence length="347" mass="39402">MRDLSFLSIKSLFTFIKTLLLTTAQQNFRIQLWISLLSVVLFLTKIIAYYFTHSLAILSDALESIVNVIAGFIGLYSLYVAAKPKDLEHPYGHGKAEFVSAAVEGGLIVAAGIMIIYETVANILRNEPVHQLDTGLWLIAITAILNFVAGTLCLRLGRKNNSLALQASGKHLQVDTYSTLAIIAGLIIILFTRLFWLDKVIALVMSILIIYNGYKIIRSSLAGIMDEADMDLLKKFIEVLNKNRSENWVDLHNLRVIKYGSLLHVDCHLTVPWYLNIHEAHREIDHLSALIKQEFGDMIELFVHTDGCLPFSCRICNKQCEHRQHRFEKKLEWTLTNIISDKKHTLE</sequence>
<dbReference type="Pfam" id="PF16916">
    <property type="entry name" value="ZT_dimer"/>
    <property type="match status" value="1"/>
</dbReference>
<dbReference type="PANTHER" id="PTHR43840">
    <property type="entry name" value="MITOCHONDRIAL METAL TRANSPORTER 1-RELATED"/>
    <property type="match status" value="1"/>
</dbReference>
<dbReference type="SUPFAM" id="SSF160240">
    <property type="entry name" value="Cation efflux protein cytoplasmic domain-like"/>
    <property type="match status" value="1"/>
</dbReference>
<dbReference type="Pfam" id="PF01545">
    <property type="entry name" value="Cation_efflux"/>
    <property type="match status" value="1"/>
</dbReference>
<dbReference type="Gene3D" id="1.20.1510.10">
    <property type="entry name" value="Cation efflux protein transmembrane domain"/>
    <property type="match status" value="1"/>
</dbReference>
<dbReference type="SUPFAM" id="SSF161111">
    <property type="entry name" value="Cation efflux protein transmembrane domain-like"/>
    <property type="match status" value="1"/>
</dbReference>
<dbReference type="InterPro" id="IPR050291">
    <property type="entry name" value="CDF_Transporter"/>
</dbReference>
<feature type="domain" description="Cation efflux protein transmembrane" evidence="8">
    <location>
        <begin position="35"/>
        <end position="224"/>
    </location>
</feature>
<feature type="domain" description="Cation efflux protein cytoplasmic" evidence="9">
    <location>
        <begin position="238"/>
        <end position="306"/>
    </location>
</feature>
<reference evidence="10" key="1">
    <citation type="submission" date="2024-02" db="EMBL/GenBank/DDBJ databases">
        <title>Sediminibacterium planktonica sp. nov. and Sediminibacterium longus sp. nov., isolated from surface lake and river water.</title>
        <authorList>
            <person name="Watanabe K."/>
            <person name="Takemine S."/>
            <person name="Ishii Y."/>
            <person name="Ogata Y."/>
            <person name="Shindo C."/>
            <person name="Suda W."/>
        </authorList>
    </citation>
    <scope>NUCLEOTIDE SEQUENCE</scope>
    <source>
        <strain evidence="10">KACHI17</strain>
    </source>
</reference>
<keyword evidence="5 7" id="KW-1133">Transmembrane helix</keyword>
<dbReference type="EMBL" id="AP029612">
    <property type="protein sequence ID" value="BFG70474.1"/>
    <property type="molecule type" value="Genomic_DNA"/>
</dbReference>
<evidence type="ECO:0000256" key="4">
    <source>
        <dbReference type="ARBA" id="ARBA00022692"/>
    </source>
</evidence>
<evidence type="ECO:0000256" key="5">
    <source>
        <dbReference type="ARBA" id="ARBA00022989"/>
    </source>
</evidence>
<keyword evidence="4 7" id="KW-0812">Transmembrane</keyword>
<dbReference type="InterPro" id="IPR058533">
    <property type="entry name" value="Cation_efflux_TM"/>
</dbReference>
<feature type="transmembrane region" description="Helical" evidence="7">
    <location>
        <begin position="177"/>
        <end position="194"/>
    </location>
</feature>
<feature type="transmembrane region" description="Helical" evidence="7">
    <location>
        <begin position="137"/>
        <end position="156"/>
    </location>
</feature>
<dbReference type="GO" id="GO:0015093">
    <property type="term" value="F:ferrous iron transmembrane transporter activity"/>
    <property type="evidence" value="ECO:0007669"/>
    <property type="project" value="TreeGrafter"/>
</dbReference>
<dbReference type="InterPro" id="IPR002524">
    <property type="entry name" value="Cation_efflux"/>
</dbReference>
<evidence type="ECO:0000256" key="6">
    <source>
        <dbReference type="ARBA" id="ARBA00023136"/>
    </source>
</evidence>
<dbReference type="InterPro" id="IPR027469">
    <property type="entry name" value="Cation_efflux_TMD_sf"/>
</dbReference>
<dbReference type="InterPro" id="IPR036837">
    <property type="entry name" value="Cation_efflux_CTD_sf"/>
</dbReference>
<name>A0AAT9GIJ1_9BACT</name>
<organism evidence="10">
    <name type="scientific">Sediminibacterium sp. KACHI17</name>
    <dbReference type="NCBI Taxonomy" id="1751071"/>
    <lineage>
        <taxon>Bacteria</taxon>
        <taxon>Pseudomonadati</taxon>
        <taxon>Bacteroidota</taxon>
        <taxon>Chitinophagia</taxon>
        <taxon>Chitinophagales</taxon>
        <taxon>Chitinophagaceae</taxon>
        <taxon>Sediminibacterium</taxon>
    </lineage>
</organism>
<feature type="transmembrane region" description="Helical" evidence="7">
    <location>
        <begin position="200"/>
        <end position="217"/>
    </location>
</feature>
<feature type="transmembrane region" description="Helical" evidence="7">
    <location>
        <begin position="98"/>
        <end position="117"/>
    </location>
</feature>
<dbReference type="PANTHER" id="PTHR43840:SF15">
    <property type="entry name" value="MITOCHONDRIAL METAL TRANSPORTER 1-RELATED"/>
    <property type="match status" value="1"/>
</dbReference>
<comment type="subcellular location">
    <subcellularLocation>
        <location evidence="1">Membrane</location>
        <topology evidence="1">Multi-pass membrane protein</topology>
    </subcellularLocation>
</comment>
<comment type="similarity">
    <text evidence="2">Belongs to the cation diffusion facilitator (CDF) transporter (TC 2.A.4) family.</text>
</comment>